<dbReference type="OrthoDB" id="78859at2759"/>
<dbReference type="VEuPathDB" id="FungiDB:H310_11175"/>
<organism evidence="2">
    <name type="scientific">Aphanomyces invadans</name>
    <dbReference type="NCBI Taxonomy" id="157072"/>
    <lineage>
        <taxon>Eukaryota</taxon>
        <taxon>Sar</taxon>
        <taxon>Stramenopiles</taxon>
        <taxon>Oomycota</taxon>
        <taxon>Saprolegniomycetes</taxon>
        <taxon>Saprolegniales</taxon>
        <taxon>Verrucalvaceae</taxon>
        <taxon>Aphanomyces</taxon>
    </lineage>
</organism>
<dbReference type="eggNOG" id="ENOG502SZ61">
    <property type="taxonomic scope" value="Eukaryota"/>
</dbReference>
<dbReference type="AlphaFoldDB" id="A0A024TML7"/>
<feature type="region of interest" description="Disordered" evidence="1">
    <location>
        <begin position="181"/>
        <end position="331"/>
    </location>
</feature>
<dbReference type="EMBL" id="KI913981">
    <property type="protein sequence ID" value="ETV95273.1"/>
    <property type="molecule type" value="Genomic_DNA"/>
</dbReference>
<feature type="compositionally biased region" description="Basic residues" evidence="1">
    <location>
        <begin position="301"/>
        <end position="312"/>
    </location>
</feature>
<feature type="compositionally biased region" description="Basic residues" evidence="1">
    <location>
        <begin position="253"/>
        <end position="264"/>
    </location>
</feature>
<name>A0A024TML7_9STRA</name>
<reference evidence="2" key="1">
    <citation type="submission" date="2013-12" db="EMBL/GenBank/DDBJ databases">
        <title>The Genome Sequence of Aphanomyces invadans NJM9701.</title>
        <authorList>
            <consortium name="The Broad Institute Genomics Platform"/>
            <person name="Russ C."/>
            <person name="Tyler B."/>
            <person name="van West P."/>
            <person name="Dieguez-Uribeondo J."/>
            <person name="Young S.K."/>
            <person name="Zeng Q."/>
            <person name="Gargeya S."/>
            <person name="Fitzgerald M."/>
            <person name="Abouelleil A."/>
            <person name="Alvarado L."/>
            <person name="Chapman S.B."/>
            <person name="Gainer-Dewar J."/>
            <person name="Goldberg J."/>
            <person name="Griggs A."/>
            <person name="Gujja S."/>
            <person name="Hansen M."/>
            <person name="Howarth C."/>
            <person name="Imamovic A."/>
            <person name="Ireland A."/>
            <person name="Larimer J."/>
            <person name="McCowan C."/>
            <person name="Murphy C."/>
            <person name="Pearson M."/>
            <person name="Poon T.W."/>
            <person name="Priest M."/>
            <person name="Roberts A."/>
            <person name="Saif S."/>
            <person name="Shea T."/>
            <person name="Sykes S."/>
            <person name="Wortman J."/>
            <person name="Nusbaum C."/>
            <person name="Birren B."/>
        </authorList>
    </citation>
    <scope>NUCLEOTIDE SEQUENCE [LARGE SCALE GENOMIC DNA]</scope>
    <source>
        <strain evidence="2">NJM9701</strain>
    </source>
</reference>
<dbReference type="RefSeq" id="XP_008875974.1">
    <property type="nucleotide sequence ID" value="XM_008877752.1"/>
</dbReference>
<accession>A0A024TML7</accession>
<evidence type="ECO:0000313" key="2">
    <source>
        <dbReference type="EMBL" id="ETV95273.1"/>
    </source>
</evidence>
<feature type="compositionally biased region" description="Low complexity" evidence="1">
    <location>
        <begin position="196"/>
        <end position="210"/>
    </location>
</feature>
<evidence type="ECO:0000256" key="1">
    <source>
        <dbReference type="SAM" id="MobiDB-lite"/>
    </source>
</evidence>
<feature type="compositionally biased region" description="Polar residues" evidence="1">
    <location>
        <begin position="239"/>
        <end position="250"/>
    </location>
</feature>
<sequence length="570" mass="63696">MSYRLIEARFQILDEAVARLERSKSTKLNASARLRGAVRINPQDVATWMKPNRPRSSSCAAAPPSSESTPSTATTSGGDCSAPSYNQTSHDVHLHLRRSTLLSRQAKREIHPLIVRPAPATHDWGHPHQENYQHIQENDVMVDPKEAMVHRAAHDTWEHINQDIHASTGIDVFAATTSPTRHVKAAPAASPPTRQPTSAALATPALPRSPMSARTRRNPADGIDGHDEHSDDEGHAYTGQRTQPGNNNSGLPRHQHRSPTRARGRLVSQSRIVQPPSTPRDWFSRHEPQKTAAACAEMPHSNRRRRDTKLRRQTGTSPSSAPPHPPRGSDDPAYYYLEIRLEHATSLAGWTFRVIVTDTTHPLQPVALFNHMQCDTSNCIVFNKPPPTAAGKKTKNYPASTEPMLRATIFDPMRYFDHVCRPGDLYGHALRIQVVSEWPVQKTIVDTMVHFTDTHNGPTLSAEELLHTLHGNKPQPIVVDDGAPTEAPPSTHDMSEYIYRNHFEAVYGTDTTENSSKTPLPEKVVPDKKPATVPVIHANDMEAKKRELQRIRETMMDDMLREQQRLASFR</sequence>
<protein>
    <submittedName>
        <fullName evidence="2">Uncharacterized protein</fullName>
    </submittedName>
</protein>
<feature type="compositionally biased region" description="Basic and acidic residues" evidence="1">
    <location>
        <begin position="223"/>
        <end position="235"/>
    </location>
</feature>
<feature type="region of interest" description="Disordered" evidence="1">
    <location>
        <begin position="45"/>
        <end position="91"/>
    </location>
</feature>
<gene>
    <name evidence="2" type="ORF">H310_11175</name>
</gene>
<proteinExistence type="predicted"/>
<feature type="compositionally biased region" description="Low complexity" evidence="1">
    <location>
        <begin position="54"/>
        <end position="76"/>
    </location>
</feature>
<dbReference type="GeneID" id="20088225"/>